<evidence type="ECO:0000256" key="7">
    <source>
        <dbReference type="ARBA" id="ARBA00023136"/>
    </source>
</evidence>
<dbReference type="EMBL" id="QVLV01000024">
    <property type="protein sequence ID" value="RGE56541.1"/>
    <property type="molecule type" value="Genomic_DNA"/>
</dbReference>
<dbReference type="GO" id="GO:0005524">
    <property type="term" value="F:ATP binding"/>
    <property type="evidence" value="ECO:0007669"/>
    <property type="project" value="UniProtKB-KW"/>
</dbReference>
<dbReference type="GO" id="GO:0005886">
    <property type="term" value="C:plasma membrane"/>
    <property type="evidence" value="ECO:0007669"/>
    <property type="project" value="UniProtKB-SubCell"/>
</dbReference>
<feature type="domain" description="ABC transporter" evidence="8">
    <location>
        <begin position="7"/>
        <end position="258"/>
    </location>
</feature>
<evidence type="ECO:0000256" key="3">
    <source>
        <dbReference type="ARBA" id="ARBA00022448"/>
    </source>
</evidence>
<dbReference type="SMART" id="SM00382">
    <property type="entry name" value="AAA"/>
    <property type="match status" value="2"/>
</dbReference>
<evidence type="ECO:0000313" key="9">
    <source>
        <dbReference type="EMBL" id="RGE56541.1"/>
    </source>
</evidence>
<dbReference type="NCBIfam" id="NF008453">
    <property type="entry name" value="PRK11308.1"/>
    <property type="match status" value="2"/>
</dbReference>
<keyword evidence="4" id="KW-1003">Cell membrane</keyword>
<feature type="domain" description="ABC transporter" evidence="8">
    <location>
        <begin position="351"/>
        <end position="602"/>
    </location>
</feature>
<dbReference type="Pfam" id="PF00005">
    <property type="entry name" value="ABC_tran"/>
    <property type="match status" value="2"/>
</dbReference>
<dbReference type="GO" id="GO:0015833">
    <property type="term" value="P:peptide transport"/>
    <property type="evidence" value="ECO:0007669"/>
    <property type="project" value="InterPro"/>
</dbReference>
<proteinExistence type="inferred from homology"/>
<evidence type="ECO:0000256" key="2">
    <source>
        <dbReference type="ARBA" id="ARBA00005417"/>
    </source>
</evidence>
<comment type="subcellular location">
    <subcellularLocation>
        <location evidence="1">Cell membrane</location>
        <topology evidence="1">Peripheral membrane protein</topology>
    </subcellularLocation>
</comment>
<dbReference type="InterPro" id="IPR050388">
    <property type="entry name" value="ABC_Ni/Peptide_Import"/>
</dbReference>
<dbReference type="InterPro" id="IPR017871">
    <property type="entry name" value="ABC_transporter-like_CS"/>
</dbReference>
<dbReference type="SUPFAM" id="SSF52540">
    <property type="entry name" value="P-loop containing nucleoside triphosphate hydrolases"/>
    <property type="match status" value="2"/>
</dbReference>
<reference evidence="9 10" key="1">
    <citation type="submission" date="2018-08" db="EMBL/GenBank/DDBJ databases">
        <title>A genome reference for cultivated species of the human gut microbiota.</title>
        <authorList>
            <person name="Zou Y."/>
            <person name="Xue W."/>
            <person name="Luo G."/>
        </authorList>
    </citation>
    <scope>NUCLEOTIDE SEQUENCE [LARGE SCALE GENOMIC DNA]</scope>
    <source>
        <strain evidence="9 10">TF05-5AC</strain>
    </source>
</reference>
<name>A0A3E3HXI2_9FIRM</name>
<dbReference type="Gene3D" id="3.40.50.300">
    <property type="entry name" value="P-loop containing nucleotide triphosphate hydrolases"/>
    <property type="match status" value="2"/>
</dbReference>
<evidence type="ECO:0000256" key="5">
    <source>
        <dbReference type="ARBA" id="ARBA00022741"/>
    </source>
</evidence>
<comment type="similarity">
    <text evidence="2">Belongs to the ABC transporter superfamily.</text>
</comment>
<dbReference type="PANTHER" id="PTHR43297:SF2">
    <property type="entry name" value="DIPEPTIDE TRANSPORT ATP-BINDING PROTEIN DPPD"/>
    <property type="match status" value="1"/>
</dbReference>
<dbReference type="InterPro" id="IPR003593">
    <property type="entry name" value="AAA+_ATPase"/>
</dbReference>
<dbReference type="CDD" id="cd03257">
    <property type="entry name" value="ABC_NikE_OppD_transporters"/>
    <property type="match status" value="2"/>
</dbReference>
<protein>
    <submittedName>
        <fullName evidence="9">ABC transporter ATP-binding protein</fullName>
    </submittedName>
</protein>
<keyword evidence="3" id="KW-0813">Transport</keyword>
<evidence type="ECO:0000256" key="4">
    <source>
        <dbReference type="ARBA" id="ARBA00022475"/>
    </source>
</evidence>
<dbReference type="AlphaFoldDB" id="A0A3E3HXI2"/>
<dbReference type="GeneID" id="97989819"/>
<keyword evidence="6 9" id="KW-0067">ATP-binding</keyword>
<evidence type="ECO:0000313" key="10">
    <source>
        <dbReference type="Proteomes" id="UP000260812"/>
    </source>
</evidence>
<dbReference type="NCBIfam" id="TIGR01727">
    <property type="entry name" value="oligo_HPY"/>
    <property type="match status" value="2"/>
</dbReference>
<dbReference type="Pfam" id="PF08352">
    <property type="entry name" value="oligo_HPY"/>
    <property type="match status" value="2"/>
</dbReference>
<accession>A0A3E3HXI2</accession>
<evidence type="ECO:0000256" key="6">
    <source>
        <dbReference type="ARBA" id="ARBA00022840"/>
    </source>
</evidence>
<evidence type="ECO:0000256" key="1">
    <source>
        <dbReference type="ARBA" id="ARBA00004202"/>
    </source>
</evidence>
<evidence type="ECO:0000259" key="8">
    <source>
        <dbReference type="PROSITE" id="PS50893"/>
    </source>
</evidence>
<dbReference type="InterPro" id="IPR027417">
    <property type="entry name" value="P-loop_NTPase"/>
</dbReference>
<comment type="caution">
    <text evidence="9">The sequence shown here is derived from an EMBL/GenBank/DDBJ whole genome shotgun (WGS) entry which is preliminary data.</text>
</comment>
<dbReference type="Proteomes" id="UP000260812">
    <property type="component" value="Unassembled WGS sequence"/>
</dbReference>
<sequence>MEHFWEVKDLSVSYENLDGLTQAVDHVSYYVDHGEIVGIVGESGSGKSQTQLAALQLIPTPPGKIDNGEVLLNGRNILSSKPNSSEMRKIRGGRVGMIFQEPMTSLNPVKTVGFQIIEAILLHSDTDKKKAEEKAVELMEKVGIADAKTRLYDYPHQFSGGMRQRIMIAIALAGNPDMIIADEPTTALDVTTQAQILDLLKTLAKEKNTALLMITHNLGIVARYAERIYVMYAGNIVEAGTTMEIFHEPSHPYTRGLLRAVPRLDDDKNRLIPIDGNPPTPTNRKEGCQFIDRCRYACEKCYGKAMPALRQESETHFIACYLSKEELDEKEKSWETEKSVHKSLPGDEVVLEAKDIDVSFPVKGGFFKKKSGNLNVLHHVNFQLYKGETLGLVGESGCGKTTTAKAVLKLLDETVGKVYLNGEEILGVPERLFRKERRKIQMIFQDPSSSLDPRKSAEELVGEPLFPYGLVKSKEEYDNRVDELFKLVGLEPALKTRYAHEFSGGQRQRVGIARALACEPEIIICDEPISALDVSIQAQIINLLEDLQEKLGLSYLFVAHDLSVVKHISHRVAVMYLGVIVELTSSSDLYKNPLHPYTKALLRSVPIPDPVLQEGEKNYELRGEVPSIVKRPEGCPFSNRCELATEKCRQQIPDFQEVEKGHFVACFAVKKSC</sequence>
<keyword evidence="5" id="KW-0547">Nucleotide-binding</keyword>
<gene>
    <name evidence="9" type="ORF">DXC51_23920</name>
</gene>
<dbReference type="InterPro" id="IPR013563">
    <property type="entry name" value="Oligopep_ABC_C"/>
</dbReference>
<dbReference type="PROSITE" id="PS00211">
    <property type="entry name" value="ABC_TRANSPORTER_1"/>
    <property type="match status" value="2"/>
</dbReference>
<dbReference type="GO" id="GO:0016887">
    <property type="term" value="F:ATP hydrolysis activity"/>
    <property type="evidence" value="ECO:0007669"/>
    <property type="project" value="InterPro"/>
</dbReference>
<dbReference type="PANTHER" id="PTHR43297">
    <property type="entry name" value="OLIGOPEPTIDE TRANSPORT ATP-BINDING PROTEIN APPD"/>
    <property type="match status" value="1"/>
</dbReference>
<keyword evidence="10" id="KW-1185">Reference proteome</keyword>
<dbReference type="PROSITE" id="PS50893">
    <property type="entry name" value="ABC_TRANSPORTER_2"/>
    <property type="match status" value="2"/>
</dbReference>
<dbReference type="RefSeq" id="WP_117545555.1">
    <property type="nucleotide sequence ID" value="NZ_JBKVLI010000002.1"/>
</dbReference>
<organism evidence="9 10">
    <name type="scientific">Eisenbergiella massiliensis</name>
    <dbReference type="NCBI Taxonomy" id="1720294"/>
    <lineage>
        <taxon>Bacteria</taxon>
        <taxon>Bacillati</taxon>
        <taxon>Bacillota</taxon>
        <taxon>Clostridia</taxon>
        <taxon>Lachnospirales</taxon>
        <taxon>Lachnospiraceae</taxon>
        <taxon>Eisenbergiella</taxon>
    </lineage>
</organism>
<dbReference type="InterPro" id="IPR003439">
    <property type="entry name" value="ABC_transporter-like_ATP-bd"/>
</dbReference>
<dbReference type="FunFam" id="3.40.50.300:FF:000016">
    <property type="entry name" value="Oligopeptide ABC transporter ATP-binding component"/>
    <property type="match status" value="2"/>
</dbReference>
<keyword evidence="7" id="KW-0472">Membrane</keyword>